<comment type="caution">
    <text evidence="2">The sequence shown here is derived from an EMBL/GenBank/DDBJ whole genome shotgun (WGS) entry which is preliminary data.</text>
</comment>
<evidence type="ECO:0000313" key="2">
    <source>
        <dbReference type="EMBL" id="RKT69984.1"/>
    </source>
</evidence>
<dbReference type="RefSeq" id="WP_121222142.1">
    <property type="nucleotide sequence ID" value="NZ_JBIUBA010000010.1"/>
</dbReference>
<gene>
    <name evidence="2" type="ORF">DFJ66_3225</name>
</gene>
<dbReference type="InterPro" id="IPR019734">
    <property type="entry name" value="TPR_rpt"/>
</dbReference>
<dbReference type="EMBL" id="RBXR01000001">
    <property type="protein sequence ID" value="RKT69984.1"/>
    <property type="molecule type" value="Genomic_DNA"/>
</dbReference>
<reference evidence="2 3" key="1">
    <citation type="submission" date="2018-10" db="EMBL/GenBank/DDBJ databases">
        <title>Sequencing the genomes of 1000 actinobacteria strains.</title>
        <authorList>
            <person name="Klenk H.-P."/>
        </authorList>
    </citation>
    <scope>NUCLEOTIDE SEQUENCE [LARGE SCALE GENOMIC DNA]</scope>
    <source>
        <strain evidence="2 3">DSM 43911</strain>
    </source>
</reference>
<feature type="repeat" description="TPR" evidence="1">
    <location>
        <begin position="149"/>
        <end position="182"/>
    </location>
</feature>
<keyword evidence="1" id="KW-0802">TPR repeat</keyword>
<keyword evidence="3" id="KW-1185">Reference proteome</keyword>
<evidence type="ECO:0000313" key="3">
    <source>
        <dbReference type="Proteomes" id="UP000272729"/>
    </source>
</evidence>
<dbReference type="InterPro" id="IPR011990">
    <property type="entry name" value="TPR-like_helical_dom_sf"/>
</dbReference>
<dbReference type="Gene3D" id="1.25.40.10">
    <property type="entry name" value="Tetratricopeptide repeat domain"/>
    <property type="match status" value="1"/>
</dbReference>
<dbReference type="Proteomes" id="UP000272729">
    <property type="component" value="Unassembled WGS sequence"/>
</dbReference>
<dbReference type="SUPFAM" id="SSF48452">
    <property type="entry name" value="TPR-like"/>
    <property type="match status" value="2"/>
</dbReference>
<organism evidence="2 3">
    <name type="scientific">Saccharothrix variisporea</name>
    <dbReference type="NCBI Taxonomy" id="543527"/>
    <lineage>
        <taxon>Bacteria</taxon>
        <taxon>Bacillati</taxon>
        <taxon>Actinomycetota</taxon>
        <taxon>Actinomycetes</taxon>
        <taxon>Pseudonocardiales</taxon>
        <taxon>Pseudonocardiaceae</taxon>
        <taxon>Saccharothrix</taxon>
    </lineage>
</organism>
<proteinExistence type="predicted"/>
<dbReference type="PROSITE" id="PS50005">
    <property type="entry name" value="TPR"/>
    <property type="match status" value="1"/>
</dbReference>
<protein>
    <submittedName>
        <fullName evidence="2">Tetratricopeptide repeat protein</fullName>
    </submittedName>
</protein>
<dbReference type="SMART" id="SM00028">
    <property type="entry name" value="TPR"/>
    <property type="match status" value="4"/>
</dbReference>
<dbReference type="AlphaFoldDB" id="A0A495XAV9"/>
<accession>A0A495XAV9</accession>
<dbReference type="OrthoDB" id="3777470at2"/>
<name>A0A495XAV9_9PSEU</name>
<evidence type="ECO:0000256" key="1">
    <source>
        <dbReference type="PROSITE-ProRule" id="PRU00339"/>
    </source>
</evidence>
<sequence>MADELRVLWDFSDLPGTEARFRARLAEPVGDAERAEVLTQLARVEGLRGDTAAGQQLLAEAEALAAPDSAGRVRVFLERGRLLRSAGAPEEALPLFVAAFVLAGHLGEEFLAADAAHMAALVDNVEEWTARGVEIASASEDPQVRYWVGPLLNNLGWAHYESGRFDEALEAFRIALAAREETSNEVHEVEIARYAVAKTLRALGRPAEAAELMGHAVAVSPPDGWFHEELAEDYAALGWHAEAAEQATKALELLDAHQPPDRVERLHQLASAAPPAPPPLPA</sequence>
<dbReference type="Pfam" id="PF13424">
    <property type="entry name" value="TPR_12"/>
    <property type="match status" value="1"/>
</dbReference>